<evidence type="ECO:0000256" key="1">
    <source>
        <dbReference type="SAM" id="Coils"/>
    </source>
</evidence>
<dbReference type="InterPro" id="IPR007813">
    <property type="entry name" value="PilN"/>
</dbReference>
<reference evidence="2" key="2">
    <citation type="submission" date="2024-06" db="EMBL/GenBank/DDBJ databases">
        <authorList>
            <person name="Plum-Jensen L.E."/>
            <person name="Schramm A."/>
            <person name="Marshall I.P.G."/>
        </authorList>
    </citation>
    <scope>NUCLEOTIDE SEQUENCE</scope>
    <source>
        <strain evidence="2">Rat1</strain>
    </source>
</reference>
<proteinExistence type="predicted"/>
<feature type="coiled-coil region" evidence="1">
    <location>
        <begin position="36"/>
        <end position="73"/>
    </location>
</feature>
<dbReference type="InterPro" id="IPR052534">
    <property type="entry name" value="Extracell_DNA_Util/SecSys_Comp"/>
</dbReference>
<keyword evidence="1" id="KW-0175">Coiled coil</keyword>
<accession>A0AAU8M0F7</accession>
<dbReference type="EMBL" id="CP159373">
    <property type="protein sequence ID" value="XCN75013.1"/>
    <property type="molecule type" value="Genomic_DNA"/>
</dbReference>
<name>A0AAU8M0F7_9BACT</name>
<sequence>MKQKTRAVQQLVVSGALIAATLVALSLGAGYFVTTVSGLEKDIKVLTARKKELQKTLDLIVDLEKKKKLIEKQIGVIHELQKKTQLTVRILDEVARLTPHKRLWLTSLNQTSSTLNLSGTALDNRTIADYLDALNDSQYFSNVTLRTSALSKYGGRNLKRFSLTCSVTISGANEEASQKKGGK</sequence>
<evidence type="ECO:0000313" key="2">
    <source>
        <dbReference type="EMBL" id="XCN75013.1"/>
    </source>
</evidence>
<dbReference type="PANTHER" id="PTHR40278:SF1">
    <property type="entry name" value="DNA UTILIZATION PROTEIN HOFN"/>
    <property type="match status" value="1"/>
</dbReference>
<organism evidence="2">
    <name type="scientific">Candidatus Electrothrix aestuarii</name>
    <dbReference type="NCBI Taxonomy" id="3062594"/>
    <lineage>
        <taxon>Bacteria</taxon>
        <taxon>Pseudomonadati</taxon>
        <taxon>Thermodesulfobacteriota</taxon>
        <taxon>Desulfobulbia</taxon>
        <taxon>Desulfobulbales</taxon>
        <taxon>Desulfobulbaceae</taxon>
        <taxon>Candidatus Electrothrix</taxon>
    </lineage>
</organism>
<dbReference type="KEGG" id="eaj:Q3M24_09855"/>
<gene>
    <name evidence="2" type="ORF">Q3M24_09855</name>
</gene>
<dbReference type="Pfam" id="PF05137">
    <property type="entry name" value="PilN"/>
    <property type="match status" value="1"/>
</dbReference>
<reference evidence="2" key="1">
    <citation type="journal article" date="2024" name="Syst. Appl. Microbiol.">
        <title>First single-strain enrichments of Electrothrix cable bacteria, description of E. aestuarii sp. nov. and E. rattekaaiensis sp. nov., and proposal of a cable bacteria taxonomy following the rules of the SeqCode.</title>
        <authorList>
            <person name="Plum-Jensen L.E."/>
            <person name="Schramm A."/>
            <person name="Marshall I.P.G."/>
        </authorList>
    </citation>
    <scope>NUCLEOTIDE SEQUENCE</scope>
    <source>
        <strain evidence="2">Rat1</strain>
    </source>
</reference>
<protein>
    <submittedName>
        <fullName evidence="2">PilN domain-containing protein</fullName>
    </submittedName>
</protein>
<dbReference type="AlphaFoldDB" id="A0AAU8M0F7"/>
<dbReference type="PANTHER" id="PTHR40278">
    <property type="entry name" value="DNA UTILIZATION PROTEIN HOFN"/>
    <property type="match status" value="1"/>
</dbReference>